<comment type="caution">
    <text evidence="2">The sequence shown here is derived from an EMBL/GenBank/DDBJ whole genome shotgun (WGS) entry which is preliminary data.</text>
</comment>
<keyword evidence="1" id="KW-1133">Transmembrane helix</keyword>
<gene>
    <name evidence="2" type="ORF">EUBVEN_01502</name>
</gene>
<name>A5Z720_9FIRM</name>
<proteinExistence type="predicted"/>
<dbReference type="AlphaFoldDB" id="A5Z720"/>
<dbReference type="HOGENOM" id="CLU_2537549_0_0_9"/>
<keyword evidence="1" id="KW-0472">Membrane</keyword>
<reference evidence="2 3" key="2">
    <citation type="submission" date="2007-04" db="EMBL/GenBank/DDBJ databases">
        <title>Draft genome sequence of Eubacterium ventriosum (ATCC 27560).</title>
        <authorList>
            <person name="Sudarsanam P."/>
            <person name="Ley R."/>
            <person name="Guruge J."/>
            <person name="Turnbaugh P.J."/>
            <person name="Mahowald M."/>
            <person name="Liep D."/>
            <person name="Gordon J."/>
        </authorList>
    </citation>
    <scope>NUCLEOTIDE SEQUENCE [LARGE SCALE GENOMIC DNA]</scope>
    <source>
        <strain evidence="2 3">ATCC 27560</strain>
    </source>
</reference>
<reference evidence="2 3" key="1">
    <citation type="submission" date="2007-03" db="EMBL/GenBank/DDBJ databases">
        <authorList>
            <person name="Fulton L."/>
            <person name="Clifton S."/>
            <person name="Fulton B."/>
            <person name="Xu J."/>
            <person name="Minx P."/>
            <person name="Pepin K.H."/>
            <person name="Johnson M."/>
            <person name="Thiruvilangam P."/>
            <person name="Bhonagiri V."/>
            <person name="Nash W.E."/>
            <person name="Mardis E.R."/>
            <person name="Wilson R.K."/>
        </authorList>
    </citation>
    <scope>NUCLEOTIDE SEQUENCE [LARGE SCALE GENOMIC DNA]</scope>
    <source>
        <strain evidence="2 3">ATCC 27560</strain>
    </source>
</reference>
<dbReference type="Proteomes" id="UP000006000">
    <property type="component" value="Unassembled WGS sequence"/>
</dbReference>
<evidence type="ECO:0000313" key="3">
    <source>
        <dbReference type="Proteomes" id="UP000006000"/>
    </source>
</evidence>
<sequence>MMKSSRGNTSGITIVCLTGASLLITFSRFSELQVFSIFSSALISFSISFKHFSLYSLFTRLSATSLSPALIYFPFLSPSGVIL</sequence>
<feature type="transmembrane region" description="Helical" evidence="1">
    <location>
        <begin position="35"/>
        <end position="58"/>
    </location>
</feature>
<dbReference type="EMBL" id="AAVL02000034">
    <property type="protein sequence ID" value="EDM51175.1"/>
    <property type="molecule type" value="Genomic_DNA"/>
</dbReference>
<organism evidence="2 3">
    <name type="scientific">Eubacterium ventriosum ATCC 27560</name>
    <dbReference type="NCBI Taxonomy" id="411463"/>
    <lineage>
        <taxon>Bacteria</taxon>
        <taxon>Bacillati</taxon>
        <taxon>Bacillota</taxon>
        <taxon>Clostridia</taxon>
        <taxon>Eubacteriales</taxon>
        <taxon>Eubacteriaceae</taxon>
        <taxon>Eubacterium</taxon>
    </lineage>
</organism>
<keyword evidence="1" id="KW-0812">Transmembrane</keyword>
<evidence type="ECO:0000313" key="2">
    <source>
        <dbReference type="EMBL" id="EDM51175.1"/>
    </source>
</evidence>
<evidence type="ECO:0000256" key="1">
    <source>
        <dbReference type="SAM" id="Phobius"/>
    </source>
</evidence>
<feature type="transmembrane region" description="Helical" evidence="1">
    <location>
        <begin position="12"/>
        <end position="29"/>
    </location>
</feature>
<protein>
    <submittedName>
        <fullName evidence="2">Uncharacterized protein</fullName>
    </submittedName>
</protein>
<accession>A5Z720</accession>